<keyword evidence="3" id="KW-0067">ATP-binding</keyword>
<dbReference type="InterPro" id="IPR011335">
    <property type="entry name" value="Restrct_endonuc-II-like"/>
</dbReference>
<accession>A0A9D9DFH5</accession>
<dbReference type="Pfam" id="PF13635">
    <property type="entry name" value="DUF4143"/>
    <property type="match status" value="1"/>
</dbReference>
<dbReference type="SUPFAM" id="SSF52980">
    <property type="entry name" value="Restriction endonuclease-like"/>
    <property type="match status" value="1"/>
</dbReference>
<gene>
    <name evidence="3" type="ORF">IAC61_05015</name>
</gene>
<dbReference type="PANTHER" id="PTHR33295:SF20">
    <property type="entry name" value="ATPASE"/>
    <property type="match status" value="1"/>
</dbReference>
<dbReference type="Pfam" id="PF13173">
    <property type="entry name" value="AAA_14"/>
    <property type="match status" value="1"/>
</dbReference>
<dbReference type="SUPFAM" id="SSF52540">
    <property type="entry name" value="P-loop containing nucleoside triphosphate hydrolases"/>
    <property type="match status" value="1"/>
</dbReference>
<dbReference type="PANTHER" id="PTHR33295">
    <property type="entry name" value="ATPASE"/>
    <property type="match status" value="1"/>
</dbReference>
<dbReference type="EMBL" id="JADINA010000032">
    <property type="protein sequence ID" value="MBO8426662.1"/>
    <property type="molecule type" value="Genomic_DNA"/>
</dbReference>
<sequence length="407" mass="47171">MEIQRSNYMERIRRFYDSSLIKVLTGVRRCGKSVLLRQIQNDLLECGITGKDHIIAVDFEDLRFVKLRNYLKLNDYLLNLMTDDGKYYIFLDEIQHARQFERVLSSLKATRNVSIFVTGSNSKLLSGRLATLLVGRCKEFKIRPFSYNEFLQYLVKNNKPMPTNPMQNYLRYGGMPQRLDYDSEEDIKAYLKDVYNGIVEKDICGSNSKIDKESFLRISNYILSNAGKDFSAESVADYFNKANLDKVYRKDVYRYLDKMEQACLISRAKRFDIPSKRNLKTVKKHFAIDPGFILAASDSNRLFPSRALENVVYNELLLRGYDVKIGKTYKGEIDFVAMKDGKKCFIQVAFMLSDEEVLNREFGAFSPIKDFSPKYVLSLDEFDYSQNGIIHINVEDWLNGKANIAVV</sequence>
<dbReference type="InterPro" id="IPR025420">
    <property type="entry name" value="DUF4143"/>
</dbReference>
<dbReference type="GO" id="GO:0005524">
    <property type="term" value="F:ATP binding"/>
    <property type="evidence" value="ECO:0007669"/>
    <property type="project" value="UniProtKB-KW"/>
</dbReference>
<feature type="domain" description="AAA" evidence="1">
    <location>
        <begin position="21"/>
        <end position="151"/>
    </location>
</feature>
<keyword evidence="3" id="KW-0547">Nucleotide-binding</keyword>
<protein>
    <submittedName>
        <fullName evidence="3">ATP-binding protein</fullName>
    </submittedName>
</protein>
<comment type="caution">
    <text evidence="3">The sequence shown here is derived from an EMBL/GenBank/DDBJ whole genome shotgun (WGS) entry which is preliminary data.</text>
</comment>
<proteinExistence type="predicted"/>
<dbReference type="Gene3D" id="3.40.50.300">
    <property type="entry name" value="P-loop containing nucleotide triphosphate hydrolases"/>
    <property type="match status" value="1"/>
</dbReference>
<name>A0A9D9DFH5_9FIRM</name>
<evidence type="ECO:0000259" key="2">
    <source>
        <dbReference type="Pfam" id="PF13635"/>
    </source>
</evidence>
<feature type="domain" description="DUF4143" evidence="2">
    <location>
        <begin position="200"/>
        <end position="348"/>
    </location>
</feature>
<organism evidence="3 4">
    <name type="scientific">Candidatus Alloenteromonas pullistercoris</name>
    <dbReference type="NCBI Taxonomy" id="2840785"/>
    <lineage>
        <taxon>Bacteria</taxon>
        <taxon>Bacillati</taxon>
        <taxon>Bacillota</taxon>
        <taxon>Bacillota incertae sedis</taxon>
        <taxon>Candidatus Alloenteromonas</taxon>
    </lineage>
</organism>
<dbReference type="Proteomes" id="UP000823634">
    <property type="component" value="Unassembled WGS sequence"/>
</dbReference>
<evidence type="ECO:0000313" key="3">
    <source>
        <dbReference type="EMBL" id="MBO8426662.1"/>
    </source>
</evidence>
<evidence type="ECO:0000259" key="1">
    <source>
        <dbReference type="Pfam" id="PF13173"/>
    </source>
</evidence>
<evidence type="ECO:0000313" key="4">
    <source>
        <dbReference type="Proteomes" id="UP000823634"/>
    </source>
</evidence>
<reference evidence="3" key="2">
    <citation type="journal article" date="2021" name="PeerJ">
        <title>Extensive microbial diversity within the chicken gut microbiome revealed by metagenomics and culture.</title>
        <authorList>
            <person name="Gilroy R."/>
            <person name="Ravi A."/>
            <person name="Getino M."/>
            <person name="Pursley I."/>
            <person name="Horton D.L."/>
            <person name="Alikhan N.F."/>
            <person name="Baker D."/>
            <person name="Gharbi K."/>
            <person name="Hall N."/>
            <person name="Watson M."/>
            <person name="Adriaenssens E.M."/>
            <person name="Foster-Nyarko E."/>
            <person name="Jarju S."/>
            <person name="Secka A."/>
            <person name="Antonio M."/>
            <person name="Oren A."/>
            <person name="Chaudhuri R.R."/>
            <person name="La Ragione R."/>
            <person name="Hildebrand F."/>
            <person name="Pallen M.J."/>
        </authorList>
    </citation>
    <scope>NUCLEOTIDE SEQUENCE</scope>
    <source>
        <strain evidence="3">17113</strain>
    </source>
</reference>
<reference evidence="3" key="1">
    <citation type="submission" date="2020-10" db="EMBL/GenBank/DDBJ databases">
        <authorList>
            <person name="Gilroy R."/>
        </authorList>
    </citation>
    <scope>NUCLEOTIDE SEQUENCE</scope>
    <source>
        <strain evidence="3">17113</strain>
    </source>
</reference>
<dbReference type="InterPro" id="IPR027417">
    <property type="entry name" value="P-loop_NTPase"/>
</dbReference>
<dbReference type="InterPro" id="IPR041682">
    <property type="entry name" value="AAA_14"/>
</dbReference>
<dbReference type="AlphaFoldDB" id="A0A9D9DFH5"/>